<dbReference type="InterPro" id="IPR036691">
    <property type="entry name" value="Endo/exonu/phosph_ase_sf"/>
</dbReference>
<dbReference type="AlphaFoldDB" id="A0AAE2CFG4"/>
<accession>A0AAE2CFG4</accession>
<dbReference type="Proteomes" id="UP001293254">
    <property type="component" value="Unassembled WGS sequence"/>
</dbReference>
<sequence>MSGSLALLWDKNITVSFSFSRPHIAVQVHINNGFNDERLTSFYGSPDQVGKTKSWDLLHNLHCRVALPRLCSGDFNAILFQHKKESSCLAPLAHILNFWQAIKGTGRINLGFERDPSLLRQTKERLHLRFRFFWIQLLQMYDGNRGDTSFK</sequence>
<evidence type="ECO:0008006" key="3">
    <source>
        <dbReference type="Google" id="ProtNLM"/>
    </source>
</evidence>
<organism evidence="1 2">
    <name type="scientific">Sesamum alatum</name>
    <dbReference type="NCBI Taxonomy" id="300844"/>
    <lineage>
        <taxon>Eukaryota</taxon>
        <taxon>Viridiplantae</taxon>
        <taxon>Streptophyta</taxon>
        <taxon>Embryophyta</taxon>
        <taxon>Tracheophyta</taxon>
        <taxon>Spermatophyta</taxon>
        <taxon>Magnoliopsida</taxon>
        <taxon>eudicotyledons</taxon>
        <taxon>Gunneridae</taxon>
        <taxon>Pentapetalae</taxon>
        <taxon>asterids</taxon>
        <taxon>lamiids</taxon>
        <taxon>Lamiales</taxon>
        <taxon>Pedaliaceae</taxon>
        <taxon>Sesamum</taxon>
    </lineage>
</organism>
<dbReference type="SUPFAM" id="SSF56219">
    <property type="entry name" value="DNase I-like"/>
    <property type="match status" value="1"/>
</dbReference>
<evidence type="ECO:0000313" key="2">
    <source>
        <dbReference type="Proteomes" id="UP001293254"/>
    </source>
</evidence>
<keyword evidence="2" id="KW-1185">Reference proteome</keyword>
<gene>
    <name evidence="1" type="ORF">Salat_2429600</name>
</gene>
<dbReference type="EMBL" id="JACGWO010000009">
    <property type="protein sequence ID" value="KAK4420167.1"/>
    <property type="molecule type" value="Genomic_DNA"/>
</dbReference>
<reference evidence="1" key="1">
    <citation type="submission" date="2020-06" db="EMBL/GenBank/DDBJ databases">
        <authorList>
            <person name="Li T."/>
            <person name="Hu X."/>
            <person name="Zhang T."/>
            <person name="Song X."/>
            <person name="Zhang H."/>
            <person name="Dai N."/>
            <person name="Sheng W."/>
            <person name="Hou X."/>
            <person name="Wei L."/>
        </authorList>
    </citation>
    <scope>NUCLEOTIDE SEQUENCE</scope>
    <source>
        <strain evidence="1">3651</strain>
        <tissue evidence="1">Leaf</tissue>
    </source>
</reference>
<protein>
    <recommendedName>
        <fullName evidence="3">Endonuclease/exonuclease/phosphatase domain-containing protein</fullName>
    </recommendedName>
</protein>
<comment type="caution">
    <text evidence="1">The sequence shown here is derived from an EMBL/GenBank/DDBJ whole genome shotgun (WGS) entry which is preliminary data.</text>
</comment>
<evidence type="ECO:0000313" key="1">
    <source>
        <dbReference type="EMBL" id="KAK4420167.1"/>
    </source>
</evidence>
<name>A0AAE2CFG4_9LAMI</name>
<proteinExistence type="predicted"/>
<reference evidence="1" key="2">
    <citation type="journal article" date="2024" name="Plant">
        <title>Genomic evolution and insights into agronomic trait innovations of Sesamum species.</title>
        <authorList>
            <person name="Miao H."/>
            <person name="Wang L."/>
            <person name="Qu L."/>
            <person name="Liu H."/>
            <person name="Sun Y."/>
            <person name="Le M."/>
            <person name="Wang Q."/>
            <person name="Wei S."/>
            <person name="Zheng Y."/>
            <person name="Lin W."/>
            <person name="Duan Y."/>
            <person name="Cao H."/>
            <person name="Xiong S."/>
            <person name="Wang X."/>
            <person name="Wei L."/>
            <person name="Li C."/>
            <person name="Ma Q."/>
            <person name="Ju M."/>
            <person name="Zhao R."/>
            <person name="Li G."/>
            <person name="Mu C."/>
            <person name="Tian Q."/>
            <person name="Mei H."/>
            <person name="Zhang T."/>
            <person name="Gao T."/>
            <person name="Zhang H."/>
        </authorList>
    </citation>
    <scope>NUCLEOTIDE SEQUENCE</scope>
    <source>
        <strain evidence="1">3651</strain>
    </source>
</reference>